<name>A0A2P7EEK9_9SYNE</name>
<dbReference type="STRING" id="1910958.BTM30_09500"/>
<dbReference type="RefSeq" id="WP_106499895.1">
    <property type="nucleotide sequence ID" value="NZ_PXVC01000024.1"/>
</dbReference>
<protein>
    <submittedName>
        <fullName evidence="1">DUF721 domain-containing protein</fullName>
    </submittedName>
</protein>
<keyword evidence="2" id="KW-1185">Reference proteome</keyword>
<dbReference type="PANTHER" id="PTHR36456:SF1">
    <property type="entry name" value="UPF0232 PROTEIN SCO3875"/>
    <property type="match status" value="1"/>
</dbReference>
<organism evidence="1 2">
    <name type="scientific">Synechococcus lacustris str. Tous</name>
    <dbReference type="NCBI Taxonomy" id="1910958"/>
    <lineage>
        <taxon>Bacteria</taxon>
        <taxon>Bacillati</taxon>
        <taxon>Cyanobacteriota</taxon>
        <taxon>Cyanophyceae</taxon>
        <taxon>Synechococcales</taxon>
        <taxon>Synechococcaceae</taxon>
        <taxon>Synechococcus</taxon>
    </lineage>
</organism>
<dbReference type="PANTHER" id="PTHR36456">
    <property type="entry name" value="UPF0232 PROTEIN SCO3875"/>
    <property type="match status" value="1"/>
</dbReference>
<comment type="caution">
    <text evidence="1">The sequence shown here is derived from an EMBL/GenBank/DDBJ whole genome shotgun (WGS) entry which is preliminary data.</text>
</comment>
<reference evidence="2" key="1">
    <citation type="submission" date="2018-03" db="EMBL/GenBank/DDBJ databases">
        <title>Ecological and genomic features of two cosmopolitan and abundant freshwater picocyanobacteria.</title>
        <authorList>
            <person name="Cabello-Yeves P.J."/>
            <person name="Picazo A."/>
            <person name="Camacho A."/>
            <person name="Callieri C."/>
            <person name="Rosselli R."/>
            <person name="Roda-Garcia J."/>
            <person name="Coutinho F.H."/>
            <person name="Rodriguez-Valera F."/>
        </authorList>
    </citation>
    <scope>NUCLEOTIDE SEQUENCE [LARGE SCALE GENOMIC DNA]</scope>
    <source>
        <strain evidence="2">Tous</strain>
    </source>
</reference>
<accession>A0A2P7EEK9</accession>
<evidence type="ECO:0000313" key="1">
    <source>
        <dbReference type="EMBL" id="PSI01657.1"/>
    </source>
</evidence>
<dbReference type="EMBL" id="PXVC01000024">
    <property type="protein sequence ID" value="PSI01657.1"/>
    <property type="molecule type" value="Genomic_DNA"/>
</dbReference>
<evidence type="ECO:0000313" key="2">
    <source>
        <dbReference type="Proteomes" id="UP000240206"/>
    </source>
</evidence>
<dbReference type="Proteomes" id="UP000240206">
    <property type="component" value="Unassembled WGS sequence"/>
</dbReference>
<gene>
    <name evidence="1" type="ORF">C7K08_06815</name>
</gene>
<dbReference type="AlphaFoldDB" id="A0A2P7EEK9"/>
<sequence>MPNYLQPPRPQPAKALANCLKELEANWHGQAPMAALWQAWPQIAGAELAAHCRPLRIQGSVLWIGVEQAHWLLALRYAKHQLLGALRGAGFPLQRLELEQRVQSPLADLASGDSAASWANHPSRVDVHGIAACPRCEIPTPAGEIKRWGCCSLCLRQIEQINI</sequence>
<proteinExistence type="predicted"/>
<dbReference type="Pfam" id="PF05258">
    <property type="entry name" value="DciA"/>
    <property type="match status" value="1"/>
</dbReference>
<dbReference type="InterPro" id="IPR007922">
    <property type="entry name" value="DciA-like"/>
</dbReference>